<accession>A0A0M6XRZ2</accession>
<dbReference type="AlphaFoldDB" id="A0A0M6XRZ2"/>
<dbReference type="Proteomes" id="UP000048908">
    <property type="component" value="Unassembled WGS sequence"/>
</dbReference>
<dbReference type="InterPro" id="IPR028992">
    <property type="entry name" value="Hedgehog/Intein_dom"/>
</dbReference>
<name>A0A0M6XRZ2_9RHOB</name>
<protein>
    <recommendedName>
        <fullName evidence="1">Hedgehog/Intein (Hint) domain-containing protein</fullName>
    </recommendedName>
</protein>
<dbReference type="EMBL" id="CXPG01000016">
    <property type="protein sequence ID" value="CTQ32925.1"/>
    <property type="molecule type" value="Genomic_DNA"/>
</dbReference>
<evidence type="ECO:0000313" key="3">
    <source>
        <dbReference type="Proteomes" id="UP000048908"/>
    </source>
</evidence>
<dbReference type="RefSeq" id="WP_055682373.1">
    <property type="nucleotide sequence ID" value="NZ_CXPG01000016.1"/>
</dbReference>
<sequence length="191" mass="20078">MTDNPIFSRPGFAAGAGASDPPPMFLPGTLLATPDGPRAVETLAEGDILTTLSGPQAVTAVGVEVVPRADWAFRREIWPVRVPVGSLGNPRPMRLAPGQRVVLSGSTVERVCGVAQVRVALRDLVGIRGLITERPLADLRRHGLSLGTPAVIEAEGILCATGDDRAEDVALDIIRTAFAEMHAAGEPPLRL</sequence>
<evidence type="ECO:0000313" key="2">
    <source>
        <dbReference type="EMBL" id="CTQ32925.1"/>
    </source>
</evidence>
<evidence type="ECO:0000259" key="1">
    <source>
        <dbReference type="Pfam" id="PF13403"/>
    </source>
</evidence>
<dbReference type="Pfam" id="PF13403">
    <property type="entry name" value="Hint_2"/>
    <property type="match status" value="1"/>
</dbReference>
<gene>
    <name evidence="2" type="ORF">JAN5088_01699</name>
</gene>
<dbReference type="OrthoDB" id="7685535at2"/>
<reference evidence="2 3" key="1">
    <citation type="submission" date="2015-07" db="EMBL/GenBank/DDBJ databases">
        <authorList>
            <person name="Noorani M."/>
        </authorList>
    </citation>
    <scope>NUCLEOTIDE SEQUENCE [LARGE SCALE GENOMIC DNA]</scope>
    <source>
        <strain evidence="2 3">CECT 5088</strain>
    </source>
</reference>
<dbReference type="STRING" id="282197.SAMN04488517_103419"/>
<feature type="domain" description="Hedgehog/Intein (Hint)" evidence="1">
    <location>
        <begin position="24"/>
        <end position="159"/>
    </location>
</feature>
<proteinExistence type="predicted"/>
<organism evidence="2 3">
    <name type="scientific">Jannaschia rubra</name>
    <dbReference type="NCBI Taxonomy" id="282197"/>
    <lineage>
        <taxon>Bacteria</taxon>
        <taxon>Pseudomonadati</taxon>
        <taxon>Pseudomonadota</taxon>
        <taxon>Alphaproteobacteria</taxon>
        <taxon>Rhodobacterales</taxon>
        <taxon>Roseobacteraceae</taxon>
        <taxon>Jannaschia</taxon>
    </lineage>
</organism>
<keyword evidence="3" id="KW-1185">Reference proteome</keyword>